<dbReference type="InterPro" id="IPR050204">
    <property type="entry name" value="AraC_XylS_family_regulators"/>
</dbReference>
<comment type="caution">
    <text evidence="5">The sequence shown here is derived from an EMBL/GenBank/DDBJ whole genome shotgun (WGS) entry which is preliminary data.</text>
</comment>
<dbReference type="PROSITE" id="PS01124">
    <property type="entry name" value="HTH_ARAC_FAMILY_2"/>
    <property type="match status" value="1"/>
</dbReference>
<dbReference type="Gene3D" id="1.10.10.60">
    <property type="entry name" value="Homeodomain-like"/>
    <property type="match status" value="2"/>
</dbReference>
<sequence>MADPLAEMVGVFAPGVPMSKVVSGSGSWRVDRLEQGNPFYCVVLEGSADLWVQGRPPITLQEGDFVLIPAAFAFTMSSAQDTDRNEETRWTITMLEGETRHGDPHGPADVRLLIGHFVFGSPDRNLLVSLLPQLLHIRGEQRLSMLVRLITDEARTDRPAREMILARLLEVLLVEALRSAAAEAAPQGIVRGLADPRLALAIRRLHQDPARPWTVEQMAKEAALSRSAFFNRFRQKVGVAPMDYLTSWRMALARNLLRSGQAGLQEIAERVGYGSASAFSTAFTRLVGVPPSRFAEQAAVNRLSAAAA</sequence>
<dbReference type="Proteomes" id="UP000535501">
    <property type="component" value="Unassembled WGS sequence"/>
</dbReference>
<dbReference type="PANTHER" id="PTHR46796">
    <property type="entry name" value="HTH-TYPE TRANSCRIPTIONAL ACTIVATOR RHAS-RELATED"/>
    <property type="match status" value="1"/>
</dbReference>
<dbReference type="PRINTS" id="PR00032">
    <property type="entry name" value="HTHARAC"/>
</dbReference>
<feature type="domain" description="HTH araC/xylS-type" evidence="4">
    <location>
        <begin position="199"/>
        <end position="297"/>
    </location>
</feature>
<dbReference type="SMART" id="SM00342">
    <property type="entry name" value="HTH_ARAC"/>
    <property type="match status" value="1"/>
</dbReference>
<dbReference type="PANTHER" id="PTHR46796:SF13">
    <property type="entry name" value="HTH-TYPE TRANSCRIPTIONAL ACTIVATOR RHAS"/>
    <property type="match status" value="1"/>
</dbReference>
<dbReference type="InterPro" id="IPR018060">
    <property type="entry name" value="HTH_AraC"/>
</dbReference>
<dbReference type="Pfam" id="PF12852">
    <property type="entry name" value="Cupin_6"/>
    <property type="match status" value="1"/>
</dbReference>
<dbReference type="RefSeq" id="WP_077547351.1">
    <property type="nucleotide sequence ID" value="NZ_JACHEJ010000002.1"/>
</dbReference>
<dbReference type="Gene3D" id="2.60.120.10">
    <property type="entry name" value="Jelly Rolls"/>
    <property type="match status" value="1"/>
</dbReference>
<dbReference type="InterPro" id="IPR011051">
    <property type="entry name" value="RmlC_Cupin_sf"/>
</dbReference>
<keyword evidence="3" id="KW-0804">Transcription</keyword>
<dbReference type="InterPro" id="IPR032783">
    <property type="entry name" value="AraC_lig"/>
</dbReference>
<dbReference type="InterPro" id="IPR020449">
    <property type="entry name" value="Tscrpt_reg_AraC-type_HTH"/>
</dbReference>
<dbReference type="InterPro" id="IPR018062">
    <property type="entry name" value="HTH_AraC-typ_CS"/>
</dbReference>
<evidence type="ECO:0000256" key="3">
    <source>
        <dbReference type="ARBA" id="ARBA00023163"/>
    </source>
</evidence>
<proteinExistence type="predicted"/>
<keyword evidence="6" id="KW-1185">Reference proteome</keyword>
<dbReference type="Pfam" id="PF12833">
    <property type="entry name" value="HTH_18"/>
    <property type="match status" value="1"/>
</dbReference>
<dbReference type="GO" id="GO:0043565">
    <property type="term" value="F:sequence-specific DNA binding"/>
    <property type="evidence" value="ECO:0007669"/>
    <property type="project" value="InterPro"/>
</dbReference>
<dbReference type="SUPFAM" id="SSF51182">
    <property type="entry name" value="RmlC-like cupins"/>
    <property type="match status" value="1"/>
</dbReference>
<name>A0A7W9YW59_9HYPH</name>
<protein>
    <submittedName>
        <fullName evidence="5">AraC-like DNA-binding protein</fullName>
    </submittedName>
</protein>
<keyword evidence="2 5" id="KW-0238">DNA-binding</keyword>
<dbReference type="AlphaFoldDB" id="A0A7W9YW59"/>
<accession>A0A7W9YW59</accession>
<evidence type="ECO:0000313" key="5">
    <source>
        <dbReference type="EMBL" id="MBB6179428.1"/>
    </source>
</evidence>
<evidence type="ECO:0000256" key="2">
    <source>
        <dbReference type="ARBA" id="ARBA00023125"/>
    </source>
</evidence>
<evidence type="ECO:0000256" key="1">
    <source>
        <dbReference type="ARBA" id="ARBA00023015"/>
    </source>
</evidence>
<keyword evidence="1" id="KW-0805">Transcription regulation</keyword>
<reference evidence="5 6" key="1">
    <citation type="submission" date="2020-08" db="EMBL/GenBank/DDBJ databases">
        <title>Genomic Encyclopedia of Type Strains, Phase IV (KMG-IV): sequencing the most valuable type-strain genomes for metagenomic binning, comparative biology and taxonomic classification.</title>
        <authorList>
            <person name="Goeker M."/>
        </authorList>
    </citation>
    <scope>NUCLEOTIDE SEQUENCE [LARGE SCALE GENOMIC DNA]</scope>
    <source>
        <strain evidence="5 6">DSM 102134</strain>
    </source>
</reference>
<dbReference type="PROSITE" id="PS00041">
    <property type="entry name" value="HTH_ARAC_FAMILY_1"/>
    <property type="match status" value="1"/>
</dbReference>
<evidence type="ECO:0000259" key="4">
    <source>
        <dbReference type="PROSITE" id="PS01124"/>
    </source>
</evidence>
<dbReference type="EMBL" id="JACHEJ010000002">
    <property type="protein sequence ID" value="MBB6179428.1"/>
    <property type="molecule type" value="Genomic_DNA"/>
</dbReference>
<dbReference type="GO" id="GO:0003700">
    <property type="term" value="F:DNA-binding transcription factor activity"/>
    <property type="evidence" value="ECO:0007669"/>
    <property type="project" value="InterPro"/>
</dbReference>
<evidence type="ECO:0000313" key="6">
    <source>
        <dbReference type="Proteomes" id="UP000535501"/>
    </source>
</evidence>
<dbReference type="InterPro" id="IPR014710">
    <property type="entry name" value="RmlC-like_jellyroll"/>
</dbReference>
<gene>
    <name evidence="5" type="ORF">HNQ75_001382</name>
</gene>
<dbReference type="SUPFAM" id="SSF46689">
    <property type="entry name" value="Homeodomain-like"/>
    <property type="match status" value="2"/>
</dbReference>
<organism evidence="5 6">
    <name type="scientific">Pseudorhizobium flavum</name>
    <dbReference type="NCBI Taxonomy" id="1335061"/>
    <lineage>
        <taxon>Bacteria</taxon>
        <taxon>Pseudomonadati</taxon>
        <taxon>Pseudomonadota</taxon>
        <taxon>Alphaproteobacteria</taxon>
        <taxon>Hyphomicrobiales</taxon>
        <taxon>Rhizobiaceae</taxon>
        <taxon>Rhizobium/Agrobacterium group</taxon>
        <taxon>Pseudorhizobium</taxon>
    </lineage>
</organism>
<dbReference type="InterPro" id="IPR009057">
    <property type="entry name" value="Homeodomain-like_sf"/>
</dbReference>